<accession>A0A2H9T4B4</accession>
<evidence type="ECO:0000313" key="3">
    <source>
        <dbReference type="EMBL" id="PJE78037.1"/>
    </source>
</evidence>
<evidence type="ECO:0000256" key="2">
    <source>
        <dbReference type="SAM" id="Phobius"/>
    </source>
</evidence>
<name>A0A2H9T4B4_9ZZZZ</name>
<dbReference type="InterPro" id="IPR010398">
    <property type="entry name" value="DUF997"/>
</dbReference>
<dbReference type="EMBL" id="NSIT01000284">
    <property type="protein sequence ID" value="PJE78037.1"/>
    <property type="molecule type" value="Genomic_DNA"/>
</dbReference>
<comment type="caution">
    <text evidence="3">The sequence shown here is derived from an EMBL/GenBank/DDBJ whole genome shotgun (WGS) entry which is preliminary data.</text>
</comment>
<evidence type="ECO:0000256" key="1">
    <source>
        <dbReference type="SAM" id="MobiDB-lite"/>
    </source>
</evidence>
<keyword evidence="2" id="KW-0472">Membrane</keyword>
<keyword evidence="2" id="KW-1133">Transmembrane helix</keyword>
<keyword evidence="2" id="KW-0812">Transmembrane</keyword>
<feature type="region of interest" description="Disordered" evidence="1">
    <location>
        <begin position="91"/>
        <end position="112"/>
    </location>
</feature>
<feature type="transmembrane region" description="Helical" evidence="2">
    <location>
        <begin position="60"/>
        <end position="85"/>
    </location>
</feature>
<gene>
    <name evidence="3" type="primary">yhdT</name>
    <name evidence="3" type="ORF">CI610_03033</name>
</gene>
<organism evidence="3">
    <name type="scientific">invertebrate metagenome</name>
    <dbReference type="NCBI Taxonomy" id="1711999"/>
    <lineage>
        <taxon>unclassified sequences</taxon>
        <taxon>metagenomes</taxon>
        <taxon>organismal metagenomes</taxon>
    </lineage>
</organism>
<sequence length="112" mass="13049">MTQHNKTMNISDCYKQAHREARWALGLAFAYFIWWYVSAYGFSPSASAHQLPTLYFGFPLWFLLSCIMGPIVFIIFCSLMVCFIYKDIPLDTPLQKNNKSPENNSQEENHNE</sequence>
<dbReference type="Pfam" id="PF06196">
    <property type="entry name" value="DUF997"/>
    <property type="match status" value="1"/>
</dbReference>
<dbReference type="PANTHER" id="PTHR39174:SF1">
    <property type="entry name" value="INNER MEMBRANE PROTEIN"/>
    <property type="match status" value="1"/>
</dbReference>
<feature type="compositionally biased region" description="Polar residues" evidence="1">
    <location>
        <begin position="94"/>
        <end position="106"/>
    </location>
</feature>
<reference evidence="3" key="1">
    <citation type="journal article" date="2017" name="Appl. Environ. Microbiol.">
        <title>Molecular characterization of an Endozoicomonas-like organism causing infection in king scallop Pecten maximus L.</title>
        <authorList>
            <person name="Cano I."/>
            <person name="van Aerle R."/>
            <person name="Ross S."/>
            <person name="Verner-Jeffreys D.W."/>
            <person name="Paley R.K."/>
            <person name="Rimmer G."/>
            <person name="Ryder D."/>
            <person name="Hooper P."/>
            <person name="Stone D."/>
            <person name="Feist S.W."/>
        </authorList>
    </citation>
    <scope>NUCLEOTIDE SEQUENCE</scope>
</reference>
<feature type="transmembrane region" description="Helical" evidence="2">
    <location>
        <begin position="21"/>
        <end position="40"/>
    </location>
</feature>
<protein>
    <submittedName>
        <fullName evidence="3">Putative membrane protein YhdT</fullName>
    </submittedName>
</protein>
<dbReference type="PANTHER" id="PTHR39174">
    <property type="entry name" value="INNER MEMBRANE PROTEIN-RELATED"/>
    <property type="match status" value="1"/>
</dbReference>
<proteinExistence type="predicted"/>
<dbReference type="AlphaFoldDB" id="A0A2H9T4B4"/>